<evidence type="ECO:0000259" key="11">
    <source>
        <dbReference type="Pfam" id="PF00117"/>
    </source>
</evidence>
<dbReference type="SUPFAM" id="SSF52317">
    <property type="entry name" value="Class I glutamine amidotransferase-like"/>
    <property type="match status" value="1"/>
</dbReference>
<dbReference type="PANTHER" id="PTHR11236">
    <property type="entry name" value="AMINOBENZOATE/ANTHRANILATE SYNTHASE"/>
    <property type="match status" value="1"/>
</dbReference>
<dbReference type="InterPro" id="IPR017926">
    <property type="entry name" value="GATASE"/>
</dbReference>
<accession>A0A2P6NXT6</accession>
<evidence type="ECO:0000256" key="5">
    <source>
        <dbReference type="ARBA" id="ARBA00022909"/>
    </source>
</evidence>
<dbReference type="PROSITE" id="PS51273">
    <property type="entry name" value="GATASE_TYPE_1"/>
    <property type="match status" value="1"/>
</dbReference>
<dbReference type="FunFam" id="3.40.50.880:FF:000003">
    <property type="entry name" value="Anthranilate synthase component II"/>
    <property type="match status" value="1"/>
</dbReference>
<dbReference type="EMBL" id="MDYQ01000007">
    <property type="protein sequence ID" value="PRP88765.1"/>
    <property type="molecule type" value="Genomic_DNA"/>
</dbReference>
<dbReference type="SUPFAM" id="SSF56322">
    <property type="entry name" value="ADC synthase"/>
    <property type="match status" value="1"/>
</dbReference>
<evidence type="ECO:0000256" key="7">
    <source>
        <dbReference type="ARBA" id="ARBA00031329"/>
    </source>
</evidence>
<evidence type="ECO:0000256" key="10">
    <source>
        <dbReference type="SAM" id="MobiDB-lite"/>
    </source>
</evidence>
<dbReference type="CDD" id="cd01743">
    <property type="entry name" value="GATase1_Anthranilate_Synthase"/>
    <property type="match status" value="1"/>
</dbReference>
<dbReference type="InterPro" id="IPR019999">
    <property type="entry name" value="Anth_synth_I-like"/>
</dbReference>
<gene>
    <name evidence="14" type="ORF">PROFUN_00233</name>
</gene>
<keyword evidence="6" id="KW-0315">Glutamine amidotransferase</keyword>
<feature type="compositionally biased region" description="Acidic residues" evidence="10">
    <location>
        <begin position="217"/>
        <end position="227"/>
    </location>
</feature>
<dbReference type="NCBIfam" id="TIGR00566">
    <property type="entry name" value="trpG_papA"/>
    <property type="match status" value="1"/>
</dbReference>
<evidence type="ECO:0000256" key="2">
    <source>
        <dbReference type="ARBA" id="ARBA00005009"/>
    </source>
</evidence>
<comment type="pathway">
    <text evidence="2">Cofactor biosynthesis; tetrahydrofolate biosynthesis; 4-aminobenzoate from chorismate: step 1/2.</text>
</comment>
<dbReference type="InterPro" id="IPR029062">
    <property type="entry name" value="Class_I_gatase-like"/>
</dbReference>
<dbReference type="InterPro" id="IPR015890">
    <property type="entry name" value="Chorismate_C"/>
</dbReference>
<comment type="caution">
    <text evidence="14">The sequence shown here is derived from an EMBL/GenBank/DDBJ whole genome shotgun (WGS) entry which is preliminary data.</text>
</comment>
<sequence length="753" mass="84180">MGGDMHISPTVEQLLLIRKDLSLEKGNIIPLVFDVSSDLPDPCESYLKLRQEGKESFLLESAEAVLESKGRANMVYSIVCTDSYLSVAVADPLQPSGPQGDPVKHIEDTLRGMKVPKQFSLTPDVLNGGALGYIGYDAVRFFEPKIAQFYPLQDVLSIPEAMFSLCTTFVHYDHTEKKNRIVVLCPLSGYEEEDIRRSYEVAREKIEKVYERLTDGEPVEEPRDEGEEKNGPGVSNIGQSGYEGFVTKLKEHIVDGDIIQCVPSQRVKRPTSIHPYHIYRELRTLNPSRYMFFADLLRFHLVGSSPELLVKVTDGEVVNHPIAGTRMRGSTIEEDERLSKDLLTDEKEKAEHIMLVDLGRNDVNRVAQPLSTKVTSLMRIERYSHVMHIVSEVKGRLREDMTGYHAFRSIFPAGTVSGAPKIKAMELISKLEKEKRGVYAGAFGVFSLNGNVDTCIALRTILIKDSIAYLQAGGGIVYDSVQYDEYMETVNKMAATAKSIDMAEANRRVRREGKKVQSVDAQWISHWNHFTTSCNRSSPSVSQSLPTSIVASSEQKGNRLLMIDNYDSFTYNLYQYLCQLGQEVTVIRNDKISLEDCIQMKPDRIVISPGPSWPKDAGISSDVIRHFSGKIPVLGVCLGHECMIEVFGGRIEHCGEVVHGKTSAIKHDGKGVYQGLPQSVPVIRYHSLAAPLSSIEGTPLIATSFTENGIIMGVRHNKYTVEGVQYHPESIKTDFGMEMLKNFLQFEGGEWKQ</sequence>
<evidence type="ECO:0000256" key="3">
    <source>
        <dbReference type="ARBA" id="ARBA00011743"/>
    </source>
</evidence>
<dbReference type="PRINTS" id="PR00097">
    <property type="entry name" value="ANTSNTHASEII"/>
</dbReference>
<evidence type="ECO:0000256" key="8">
    <source>
        <dbReference type="ARBA" id="ARBA00031904"/>
    </source>
</evidence>
<dbReference type="Gene3D" id="3.40.50.880">
    <property type="match status" value="1"/>
</dbReference>
<evidence type="ECO:0000259" key="12">
    <source>
        <dbReference type="Pfam" id="PF00425"/>
    </source>
</evidence>
<evidence type="ECO:0000256" key="9">
    <source>
        <dbReference type="ARBA" id="ARBA00082672"/>
    </source>
</evidence>
<dbReference type="InParanoid" id="A0A2P6NXT6"/>
<feature type="region of interest" description="Disordered" evidence="10">
    <location>
        <begin position="212"/>
        <end position="238"/>
    </location>
</feature>
<dbReference type="GO" id="GO:0046820">
    <property type="term" value="F:4-amino-4-deoxychorismate synthase activity"/>
    <property type="evidence" value="ECO:0007669"/>
    <property type="project" value="UniProtKB-EC"/>
</dbReference>
<dbReference type="Pfam" id="PF00425">
    <property type="entry name" value="Chorismate_bind"/>
    <property type="match status" value="1"/>
</dbReference>
<evidence type="ECO:0000313" key="14">
    <source>
        <dbReference type="EMBL" id="PRP88765.1"/>
    </source>
</evidence>
<dbReference type="InterPro" id="IPR005801">
    <property type="entry name" value="ADC_synthase"/>
</dbReference>
<dbReference type="GO" id="GO:0000162">
    <property type="term" value="P:L-tryptophan biosynthetic process"/>
    <property type="evidence" value="ECO:0007669"/>
    <property type="project" value="TreeGrafter"/>
</dbReference>
<dbReference type="OrthoDB" id="1865897at2759"/>
<dbReference type="Pfam" id="PF00117">
    <property type="entry name" value="GATase"/>
    <property type="match status" value="1"/>
</dbReference>
<reference evidence="14 15" key="1">
    <citation type="journal article" date="2018" name="Genome Biol. Evol.">
        <title>Multiple Roots of Fruiting Body Formation in Amoebozoa.</title>
        <authorList>
            <person name="Hillmann F."/>
            <person name="Forbes G."/>
            <person name="Novohradska S."/>
            <person name="Ferling I."/>
            <person name="Riege K."/>
            <person name="Groth M."/>
            <person name="Westermann M."/>
            <person name="Marz M."/>
            <person name="Spaller T."/>
            <person name="Winckler T."/>
            <person name="Schaap P."/>
            <person name="Glockner G."/>
        </authorList>
    </citation>
    <scope>NUCLEOTIDE SEQUENCE [LARGE SCALE GENOMIC DNA]</scope>
    <source>
        <strain evidence="14 15">Jena</strain>
    </source>
</reference>
<dbReference type="PANTHER" id="PTHR11236:SF9">
    <property type="entry name" value="ANTHRANILATE SYNTHASE COMPONENT 1"/>
    <property type="match status" value="1"/>
</dbReference>
<feature type="domain" description="Chorismate-utilising enzyme C-terminal" evidence="12">
    <location>
        <begin position="240"/>
        <end position="492"/>
    </location>
</feature>
<dbReference type="AlphaFoldDB" id="A0A2P6NXT6"/>
<evidence type="ECO:0000259" key="13">
    <source>
        <dbReference type="Pfam" id="PF04715"/>
    </source>
</evidence>
<dbReference type="InterPro" id="IPR006805">
    <property type="entry name" value="Anth_synth_I_N"/>
</dbReference>
<dbReference type="Gene3D" id="3.60.120.10">
    <property type="entry name" value="Anthranilate synthase"/>
    <property type="match status" value="1"/>
</dbReference>
<dbReference type="InterPro" id="IPR006221">
    <property type="entry name" value="TrpG/PapA_dom"/>
</dbReference>
<feature type="domain" description="Anthranilate synthase component I N-terminal" evidence="13">
    <location>
        <begin position="41"/>
        <end position="179"/>
    </location>
</feature>
<dbReference type="GO" id="GO:0046656">
    <property type="term" value="P:folic acid biosynthetic process"/>
    <property type="evidence" value="ECO:0007669"/>
    <property type="project" value="UniProtKB-KW"/>
</dbReference>
<proteinExistence type="predicted"/>
<dbReference type="Proteomes" id="UP000241769">
    <property type="component" value="Unassembled WGS sequence"/>
</dbReference>
<evidence type="ECO:0000256" key="4">
    <source>
        <dbReference type="ARBA" id="ARBA00020654"/>
    </source>
</evidence>
<keyword evidence="5" id="KW-0289">Folate biosynthesis</keyword>
<comment type="catalytic activity">
    <reaction evidence="1">
        <text>chorismate + L-glutamine = 4-amino-4-deoxychorismate + L-glutamate</text>
        <dbReference type="Rhea" id="RHEA:11672"/>
        <dbReference type="ChEBI" id="CHEBI:29748"/>
        <dbReference type="ChEBI" id="CHEBI:29985"/>
        <dbReference type="ChEBI" id="CHEBI:58359"/>
        <dbReference type="ChEBI" id="CHEBI:58406"/>
        <dbReference type="EC" id="2.6.1.85"/>
    </reaction>
</comment>
<evidence type="ECO:0000256" key="6">
    <source>
        <dbReference type="ARBA" id="ARBA00022962"/>
    </source>
</evidence>
<comment type="subunit">
    <text evidence="3">Tetramer of two components I and two components II.</text>
</comment>
<evidence type="ECO:0000256" key="1">
    <source>
        <dbReference type="ARBA" id="ARBA00001000"/>
    </source>
</evidence>
<feature type="domain" description="Glutamine amidotransferase" evidence="11">
    <location>
        <begin position="561"/>
        <end position="744"/>
    </location>
</feature>
<dbReference type="UniPathway" id="UPA00077">
    <property type="reaction ID" value="UER00149"/>
</dbReference>
<organism evidence="14 15">
    <name type="scientific">Planoprotostelium fungivorum</name>
    <dbReference type="NCBI Taxonomy" id="1890364"/>
    <lineage>
        <taxon>Eukaryota</taxon>
        <taxon>Amoebozoa</taxon>
        <taxon>Evosea</taxon>
        <taxon>Variosea</taxon>
        <taxon>Cavosteliida</taxon>
        <taxon>Cavosteliaceae</taxon>
        <taxon>Planoprotostelium</taxon>
    </lineage>
</organism>
<dbReference type="PRINTS" id="PR00096">
    <property type="entry name" value="GATASE"/>
</dbReference>
<dbReference type="GO" id="GO:0046654">
    <property type="term" value="P:tetrahydrofolate biosynthetic process"/>
    <property type="evidence" value="ECO:0007669"/>
    <property type="project" value="UniProtKB-UniPathway"/>
</dbReference>
<protein>
    <recommendedName>
        <fullName evidence="4">Anthranilate synthase component 2</fullName>
    </recommendedName>
    <alternativeName>
        <fullName evidence="9">Anthranilate synthase, glutamine amidotransferase component</fullName>
    </alternativeName>
    <alternativeName>
        <fullName evidence="7">Para-aminobenzoate synthase</fullName>
    </alternativeName>
    <alternativeName>
        <fullName evidence="8">p-aminobenzoic acid synthase</fullName>
    </alternativeName>
</protein>
<dbReference type="STRING" id="1890364.A0A2P6NXT6"/>
<evidence type="ECO:0000313" key="15">
    <source>
        <dbReference type="Proteomes" id="UP000241769"/>
    </source>
</evidence>
<name>A0A2P6NXT6_9EUKA</name>
<keyword evidence="15" id="KW-1185">Reference proteome</keyword>
<dbReference type="Pfam" id="PF04715">
    <property type="entry name" value="Anth_synt_I_N"/>
    <property type="match status" value="1"/>
</dbReference>